<comment type="caution">
    <text evidence="1">The sequence shown here is derived from an EMBL/GenBank/DDBJ whole genome shotgun (WGS) entry which is preliminary data.</text>
</comment>
<gene>
    <name evidence="1" type="ORF">Q604_UNBC08856G0001</name>
</gene>
<protein>
    <submittedName>
        <fullName evidence="1">Uncharacterized protein</fullName>
    </submittedName>
</protein>
<proteinExistence type="predicted"/>
<accession>W1Y2X4</accession>
<feature type="non-terminal residue" evidence="1">
    <location>
        <position position="1"/>
    </location>
</feature>
<organism evidence="1">
    <name type="scientific">human gut metagenome</name>
    <dbReference type="NCBI Taxonomy" id="408170"/>
    <lineage>
        <taxon>unclassified sequences</taxon>
        <taxon>metagenomes</taxon>
        <taxon>organismal metagenomes</taxon>
    </lineage>
</organism>
<dbReference type="EMBL" id="AZMM01008856">
    <property type="protein sequence ID" value="ETJ36898.1"/>
    <property type="molecule type" value="Genomic_DNA"/>
</dbReference>
<sequence>TVVNSKANTGTPRVETLAKILGASPLRAIAYNIRVEAYEPELAEETIDVKITAFIKLAAKAIPAFLKTIVKGDTATFSVDELSKRGS</sequence>
<name>W1Y2X4_9ZZZZ</name>
<reference evidence="1" key="1">
    <citation type="submission" date="2013-12" db="EMBL/GenBank/DDBJ databases">
        <title>A Varibaculum cambriense genome reconstructed from a premature infant gut community with otherwise low bacterial novelty that shifts toward anaerobic metabolism during the third week of life.</title>
        <authorList>
            <person name="Brown C.T."/>
            <person name="Sharon I."/>
            <person name="Thomas B.C."/>
            <person name="Castelle C.J."/>
            <person name="Morowitz M.J."/>
            <person name="Banfield J.F."/>
        </authorList>
    </citation>
    <scope>NUCLEOTIDE SEQUENCE</scope>
</reference>
<dbReference type="AlphaFoldDB" id="W1Y2X4"/>
<evidence type="ECO:0000313" key="1">
    <source>
        <dbReference type="EMBL" id="ETJ36898.1"/>
    </source>
</evidence>